<proteinExistence type="inferred from homology"/>
<dbReference type="RefSeq" id="WP_230218201.1">
    <property type="nucleotide sequence ID" value="NZ_JAJKFT010000004.1"/>
</dbReference>
<evidence type="ECO:0000256" key="1">
    <source>
        <dbReference type="ARBA" id="ARBA00006484"/>
    </source>
</evidence>
<evidence type="ECO:0000313" key="5">
    <source>
        <dbReference type="EMBL" id="MCC9628744.1"/>
    </source>
</evidence>
<reference evidence="5" key="1">
    <citation type="submission" date="2021-11" db="EMBL/GenBank/DDBJ databases">
        <title>Genome sequence.</title>
        <authorList>
            <person name="Sun Q."/>
        </authorList>
    </citation>
    <scope>NUCLEOTIDE SEQUENCE</scope>
    <source>
        <strain evidence="5">JC732</strain>
    </source>
</reference>
<dbReference type="InterPro" id="IPR036291">
    <property type="entry name" value="NAD(P)-bd_dom_sf"/>
</dbReference>
<dbReference type="PANTHER" id="PTHR44196">
    <property type="entry name" value="DEHYDROGENASE/REDUCTASE SDR FAMILY MEMBER 7B"/>
    <property type="match status" value="1"/>
</dbReference>
<accession>A0A9X1MNJ7</accession>
<organism evidence="5 6">
    <name type="scientific">Blastopirellula sediminis</name>
    <dbReference type="NCBI Taxonomy" id="2894196"/>
    <lineage>
        <taxon>Bacteria</taxon>
        <taxon>Pseudomonadati</taxon>
        <taxon>Planctomycetota</taxon>
        <taxon>Planctomycetia</taxon>
        <taxon>Pirellulales</taxon>
        <taxon>Pirellulaceae</taxon>
        <taxon>Blastopirellula</taxon>
    </lineage>
</organism>
<dbReference type="GO" id="GO:0016020">
    <property type="term" value="C:membrane"/>
    <property type="evidence" value="ECO:0007669"/>
    <property type="project" value="TreeGrafter"/>
</dbReference>
<dbReference type="SMART" id="SM00822">
    <property type="entry name" value="PKS_KR"/>
    <property type="match status" value="1"/>
</dbReference>
<dbReference type="PRINTS" id="PR00080">
    <property type="entry name" value="SDRFAMILY"/>
</dbReference>
<dbReference type="InterPro" id="IPR002347">
    <property type="entry name" value="SDR_fam"/>
</dbReference>
<protein>
    <submittedName>
        <fullName evidence="5">SDR family oxidoreductase</fullName>
    </submittedName>
</protein>
<comment type="caution">
    <text evidence="5">The sequence shown here is derived from an EMBL/GenBank/DDBJ whole genome shotgun (WGS) entry which is preliminary data.</text>
</comment>
<dbReference type="InterPro" id="IPR020904">
    <property type="entry name" value="Sc_DH/Rdtase_CS"/>
</dbReference>
<dbReference type="PROSITE" id="PS00061">
    <property type="entry name" value="ADH_SHORT"/>
    <property type="match status" value="1"/>
</dbReference>
<dbReference type="GO" id="GO:0016491">
    <property type="term" value="F:oxidoreductase activity"/>
    <property type="evidence" value="ECO:0007669"/>
    <property type="project" value="UniProtKB-KW"/>
</dbReference>
<dbReference type="Pfam" id="PF00106">
    <property type="entry name" value="adh_short"/>
    <property type="match status" value="1"/>
</dbReference>
<dbReference type="PIRSF" id="PIRSF000126">
    <property type="entry name" value="11-beta-HSD1"/>
    <property type="match status" value="1"/>
</dbReference>
<evidence type="ECO:0000313" key="6">
    <source>
        <dbReference type="Proteomes" id="UP001139103"/>
    </source>
</evidence>
<evidence type="ECO:0000256" key="2">
    <source>
        <dbReference type="ARBA" id="ARBA00023002"/>
    </source>
</evidence>
<dbReference type="EMBL" id="JAJKFT010000004">
    <property type="protein sequence ID" value="MCC9628744.1"/>
    <property type="molecule type" value="Genomic_DNA"/>
</dbReference>
<evidence type="ECO:0000256" key="3">
    <source>
        <dbReference type="RuleBase" id="RU000363"/>
    </source>
</evidence>
<dbReference type="Gene3D" id="3.40.50.720">
    <property type="entry name" value="NAD(P)-binding Rossmann-like Domain"/>
    <property type="match status" value="1"/>
</dbReference>
<keyword evidence="2" id="KW-0560">Oxidoreductase</keyword>
<dbReference type="InterPro" id="IPR057326">
    <property type="entry name" value="KR_dom"/>
</dbReference>
<evidence type="ECO:0000259" key="4">
    <source>
        <dbReference type="SMART" id="SM00822"/>
    </source>
</evidence>
<sequence>MFPYNGKTALITGASSGIGAQFARELAARGMNLILVARNQAAMDKIADELRARHGVQVDVFPQDLSEPTAAANVFAHAEQLGWNVDLLVNNAGFVTYGPFESIDPAQEQAEIQVNIAALVGLTHAFLPGMLARRSGGIINNASLAGFQPIPYLTVYAATKAFVISFSVALRQECRGRNVRVLGLCPGTTKTEIFDRANANAAAVGIPRTVEQVVATALRAFDRNRSLVVDGVGNRIVSYFTKIVPRWLAASIAGWLVSSKG</sequence>
<comment type="similarity">
    <text evidence="1 3">Belongs to the short-chain dehydrogenases/reductases (SDR) family.</text>
</comment>
<keyword evidence="6" id="KW-1185">Reference proteome</keyword>
<dbReference type="Proteomes" id="UP001139103">
    <property type="component" value="Unassembled WGS sequence"/>
</dbReference>
<dbReference type="PRINTS" id="PR00081">
    <property type="entry name" value="GDHRDH"/>
</dbReference>
<dbReference type="AlphaFoldDB" id="A0A9X1MNJ7"/>
<dbReference type="PANTHER" id="PTHR44196:SF2">
    <property type="entry name" value="SHORT-CHAIN DEHYDROGENASE-RELATED"/>
    <property type="match status" value="1"/>
</dbReference>
<gene>
    <name evidence="5" type="ORF">LOC68_10065</name>
</gene>
<dbReference type="SUPFAM" id="SSF51735">
    <property type="entry name" value="NAD(P)-binding Rossmann-fold domains"/>
    <property type="match status" value="1"/>
</dbReference>
<feature type="domain" description="Ketoreductase" evidence="4">
    <location>
        <begin position="7"/>
        <end position="188"/>
    </location>
</feature>
<name>A0A9X1MNJ7_9BACT</name>